<evidence type="ECO:0000256" key="2">
    <source>
        <dbReference type="ARBA" id="ARBA00023157"/>
    </source>
</evidence>
<evidence type="ECO:0000256" key="1">
    <source>
        <dbReference type="ARBA" id="ARBA00022734"/>
    </source>
</evidence>
<protein>
    <recommendedName>
        <fullName evidence="3">C-type lectin domain-containing protein</fullName>
    </recommendedName>
</protein>
<keyword evidence="1" id="KW-0430">Lectin</keyword>
<dbReference type="Pfam" id="PF00059">
    <property type="entry name" value="Lectin_C"/>
    <property type="match status" value="1"/>
</dbReference>
<dbReference type="GeneTree" id="ENSGT01150000287506"/>
<reference evidence="4" key="1">
    <citation type="submission" date="2019-06" db="EMBL/GenBank/DDBJ databases">
        <authorList>
            <consortium name="Wellcome Sanger Institute Data Sharing"/>
        </authorList>
    </citation>
    <scope>NUCLEOTIDE SEQUENCE [LARGE SCALE GENOMIC DNA]</scope>
</reference>
<sequence length="170" mass="19820">MCIVTPLPLPTFTFTCMHICVQMQMCFSLAHTLNILYSLNCKAHFIVWKVLYNSFYYFSATQKSWEDSRQDCLAKGADLVIINSEEEQVKEKLVSWIGLSDRDEEGTWRWVDGTFLNSTKFWQKNEPSGTHGRNVKEDCADAFWYTVLDSWNDDACTTAHYWVCEKLIDL</sequence>
<dbReference type="InterPro" id="IPR050111">
    <property type="entry name" value="C-type_lectin/snaclec_domain"/>
</dbReference>
<keyword evidence="5" id="KW-1185">Reference proteome</keyword>
<dbReference type="PROSITE" id="PS50041">
    <property type="entry name" value="C_TYPE_LECTIN_2"/>
    <property type="match status" value="1"/>
</dbReference>
<dbReference type="InterPro" id="IPR018378">
    <property type="entry name" value="C-type_lectin_CS"/>
</dbReference>
<dbReference type="Ensembl" id="ENSMMDT00005013210.1">
    <property type="protein sequence ID" value="ENSMMDP00005012841.1"/>
    <property type="gene ID" value="ENSMMDG00005006739.1"/>
</dbReference>
<gene>
    <name evidence="4" type="primary">LOC115362448</name>
</gene>
<proteinExistence type="predicted"/>
<reference evidence="4" key="2">
    <citation type="submission" date="2025-08" db="UniProtKB">
        <authorList>
            <consortium name="Ensembl"/>
        </authorList>
    </citation>
    <scope>IDENTIFICATION</scope>
</reference>
<dbReference type="PANTHER" id="PTHR22803">
    <property type="entry name" value="MANNOSE, PHOSPHOLIPASE, LECTIN RECEPTOR RELATED"/>
    <property type="match status" value="1"/>
</dbReference>
<dbReference type="Proteomes" id="UP000472263">
    <property type="component" value="Chromosome 1"/>
</dbReference>
<feature type="domain" description="C-type lectin" evidence="3">
    <location>
        <begin position="51"/>
        <end position="165"/>
    </location>
</feature>
<evidence type="ECO:0000313" key="4">
    <source>
        <dbReference type="Ensembl" id="ENSMMDP00005012841.1"/>
    </source>
</evidence>
<dbReference type="PROSITE" id="PS00615">
    <property type="entry name" value="C_TYPE_LECTIN_1"/>
    <property type="match status" value="1"/>
</dbReference>
<dbReference type="InterPro" id="IPR016186">
    <property type="entry name" value="C-type_lectin-like/link_sf"/>
</dbReference>
<reference evidence="4" key="3">
    <citation type="submission" date="2025-09" db="UniProtKB">
        <authorList>
            <consortium name="Ensembl"/>
        </authorList>
    </citation>
    <scope>IDENTIFICATION</scope>
</reference>
<dbReference type="Gene3D" id="3.10.100.10">
    <property type="entry name" value="Mannose-Binding Protein A, subunit A"/>
    <property type="match status" value="1"/>
</dbReference>
<accession>A0A667XUD4</accession>
<keyword evidence="2" id="KW-1015">Disulfide bond</keyword>
<dbReference type="InterPro" id="IPR016187">
    <property type="entry name" value="CTDL_fold"/>
</dbReference>
<organism evidence="4 5">
    <name type="scientific">Myripristis murdjan</name>
    <name type="common">pinecone soldierfish</name>
    <dbReference type="NCBI Taxonomy" id="586833"/>
    <lineage>
        <taxon>Eukaryota</taxon>
        <taxon>Metazoa</taxon>
        <taxon>Chordata</taxon>
        <taxon>Craniata</taxon>
        <taxon>Vertebrata</taxon>
        <taxon>Euteleostomi</taxon>
        <taxon>Actinopterygii</taxon>
        <taxon>Neopterygii</taxon>
        <taxon>Teleostei</taxon>
        <taxon>Neoteleostei</taxon>
        <taxon>Acanthomorphata</taxon>
        <taxon>Holocentriformes</taxon>
        <taxon>Holocentridae</taxon>
        <taxon>Myripristis</taxon>
    </lineage>
</organism>
<name>A0A667XUD4_9TELE</name>
<dbReference type="InterPro" id="IPR001304">
    <property type="entry name" value="C-type_lectin-like"/>
</dbReference>
<evidence type="ECO:0000259" key="3">
    <source>
        <dbReference type="PROSITE" id="PS50041"/>
    </source>
</evidence>
<dbReference type="CDD" id="cd03590">
    <property type="entry name" value="CLECT_DC-SIGN_like"/>
    <property type="match status" value="1"/>
</dbReference>
<dbReference type="GO" id="GO:0030246">
    <property type="term" value="F:carbohydrate binding"/>
    <property type="evidence" value="ECO:0007669"/>
    <property type="project" value="UniProtKB-KW"/>
</dbReference>
<dbReference type="InterPro" id="IPR033989">
    <property type="entry name" value="CD209-like_CTLD"/>
</dbReference>
<dbReference type="SMART" id="SM00034">
    <property type="entry name" value="CLECT"/>
    <property type="match status" value="1"/>
</dbReference>
<evidence type="ECO:0000313" key="5">
    <source>
        <dbReference type="Proteomes" id="UP000472263"/>
    </source>
</evidence>
<dbReference type="SUPFAM" id="SSF56436">
    <property type="entry name" value="C-type lectin-like"/>
    <property type="match status" value="1"/>
</dbReference>
<dbReference type="AlphaFoldDB" id="A0A667XUD4"/>